<reference evidence="3" key="1">
    <citation type="journal article" date="2019" name="Int. J. Syst. Evol. Microbiol.">
        <title>The Global Catalogue of Microorganisms (GCM) 10K type strain sequencing project: providing services to taxonomists for standard genome sequencing and annotation.</title>
        <authorList>
            <consortium name="The Broad Institute Genomics Platform"/>
            <consortium name="The Broad Institute Genome Sequencing Center for Infectious Disease"/>
            <person name="Wu L."/>
            <person name="Ma J."/>
        </authorList>
    </citation>
    <scope>NUCLEOTIDE SEQUENCE [LARGE SCALE GENOMIC DNA]</scope>
    <source>
        <strain evidence="3">CGMCC 4.5798</strain>
    </source>
</reference>
<keyword evidence="1" id="KW-1133">Transmembrane helix</keyword>
<name>A0ABW0RW83_9BURK</name>
<organism evidence="2 3">
    <name type="scientific">Massilia aerilata</name>
    <dbReference type="NCBI Taxonomy" id="453817"/>
    <lineage>
        <taxon>Bacteria</taxon>
        <taxon>Pseudomonadati</taxon>
        <taxon>Pseudomonadota</taxon>
        <taxon>Betaproteobacteria</taxon>
        <taxon>Burkholderiales</taxon>
        <taxon>Oxalobacteraceae</taxon>
        <taxon>Telluria group</taxon>
        <taxon>Massilia</taxon>
    </lineage>
</organism>
<keyword evidence="1" id="KW-0812">Transmembrane</keyword>
<accession>A0ABW0RW83</accession>
<dbReference type="Proteomes" id="UP001596086">
    <property type="component" value="Unassembled WGS sequence"/>
</dbReference>
<comment type="caution">
    <text evidence="2">The sequence shown here is derived from an EMBL/GenBank/DDBJ whole genome shotgun (WGS) entry which is preliminary data.</text>
</comment>
<gene>
    <name evidence="2" type="ORF">ACFPO9_04075</name>
</gene>
<evidence type="ECO:0000313" key="2">
    <source>
        <dbReference type="EMBL" id="MFC5547688.1"/>
    </source>
</evidence>
<keyword evidence="3" id="KW-1185">Reference proteome</keyword>
<protein>
    <submittedName>
        <fullName evidence="2">Uncharacterized protein</fullName>
    </submittedName>
</protein>
<feature type="transmembrane region" description="Helical" evidence="1">
    <location>
        <begin position="23"/>
        <end position="45"/>
    </location>
</feature>
<dbReference type="EMBL" id="JBHSMZ010000001">
    <property type="protein sequence ID" value="MFC5547688.1"/>
    <property type="molecule type" value="Genomic_DNA"/>
</dbReference>
<dbReference type="RefSeq" id="WP_379767411.1">
    <property type="nucleotide sequence ID" value="NZ_JBHSMZ010000001.1"/>
</dbReference>
<evidence type="ECO:0000256" key="1">
    <source>
        <dbReference type="SAM" id="Phobius"/>
    </source>
</evidence>
<sequence>MHAALAERAESIGGLAERRLKSMLGLIVTGVIAGIAGLVLFEAICEGHGCSGKLRDRYHE</sequence>
<evidence type="ECO:0000313" key="3">
    <source>
        <dbReference type="Proteomes" id="UP001596086"/>
    </source>
</evidence>
<keyword evidence="1" id="KW-0472">Membrane</keyword>
<proteinExistence type="predicted"/>